<dbReference type="EMBL" id="JAEAOA010000057">
    <property type="protein sequence ID" value="KAK3575909.1"/>
    <property type="molecule type" value="Genomic_DNA"/>
</dbReference>
<keyword evidence="2" id="KW-1185">Reference proteome</keyword>
<reference evidence="1" key="2">
    <citation type="journal article" date="2021" name="Genome Biol. Evol.">
        <title>Developing a high-quality reference genome for a parasitic bivalve with doubly uniparental inheritance (Bivalvia: Unionida).</title>
        <authorList>
            <person name="Smith C.H."/>
        </authorList>
    </citation>
    <scope>NUCLEOTIDE SEQUENCE</scope>
    <source>
        <strain evidence="1">CHS0354</strain>
        <tissue evidence="1">Mantle</tissue>
    </source>
</reference>
<organism evidence="1 2">
    <name type="scientific">Potamilus streckersoni</name>
    <dbReference type="NCBI Taxonomy" id="2493646"/>
    <lineage>
        <taxon>Eukaryota</taxon>
        <taxon>Metazoa</taxon>
        <taxon>Spiralia</taxon>
        <taxon>Lophotrochozoa</taxon>
        <taxon>Mollusca</taxon>
        <taxon>Bivalvia</taxon>
        <taxon>Autobranchia</taxon>
        <taxon>Heteroconchia</taxon>
        <taxon>Palaeoheterodonta</taxon>
        <taxon>Unionida</taxon>
        <taxon>Unionoidea</taxon>
        <taxon>Unionidae</taxon>
        <taxon>Ambleminae</taxon>
        <taxon>Lampsilini</taxon>
        <taxon>Potamilus</taxon>
    </lineage>
</organism>
<reference evidence="1" key="1">
    <citation type="journal article" date="2021" name="Genome Biol. Evol.">
        <title>A High-Quality Reference Genome for a Parasitic Bivalve with Doubly Uniparental Inheritance (Bivalvia: Unionida).</title>
        <authorList>
            <person name="Smith C.H."/>
        </authorList>
    </citation>
    <scope>NUCLEOTIDE SEQUENCE</scope>
    <source>
        <strain evidence="1">CHS0354</strain>
    </source>
</reference>
<dbReference type="AlphaFoldDB" id="A0AAE0VEC6"/>
<comment type="caution">
    <text evidence="1">The sequence shown here is derived from an EMBL/GenBank/DDBJ whole genome shotgun (WGS) entry which is preliminary data.</text>
</comment>
<dbReference type="Proteomes" id="UP001195483">
    <property type="component" value="Unassembled WGS sequence"/>
</dbReference>
<protein>
    <submittedName>
        <fullName evidence="1">Uncharacterized protein</fullName>
    </submittedName>
</protein>
<accession>A0AAE0VEC6</accession>
<sequence length="102" mass="11440">MGETVEAALEIIDLSDPETLDVHIPNSDKRARNYAKKYKEVLVIGSISEWRIELVEEKLNLSKKIDVSDYSNSDEEVSNDDVSNLATNLGRISFFDTDSSSD</sequence>
<name>A0AAE0VEC6_9BIVA</name>
<reference evidence="1" key="3">
    <citation type="submission" date="2023-05" db="EMBL/GenBank/DDBJ databases">
        <authorList>
            <person name="Smith C.H."/>
        </authorList>
    </citation>
    <scope>NUCLEOTIDE SEQUENCE</scope>
    <source>
        <strain evidence="1">CHS0354</strain>
        <tissue evidence="1">Mantle</tissue>
    </source>
</reference>
<proteinExistence type="predicted"/>
<evidence type="ECO:0000313" key="1">
    <source>
        <dbReference type="EMBL" id="KAK3575909.1"/>
    </source>
</evidence>
<gene>
    <name evidence="1" type="ORF">CHS0354_000188</name>
</gene>
<evidence type="ECO:0000313" key="2">
    <source>
        <dbReference type="Proteomes" id="UP001195483"/>
    </source>
</evidence>